<comment type="caution">
    <text evidence="1">The sequence shown here is derived from an EMBL/GenBank/DDBJ whole genome shotgun (WGS) entry which is preliminary data.</text>
</comment>
<gene>
    <name evidence="1" type="ORF">CEXT_382161</name>
</gene>
<dbReference type="EMBL" id="BPLR01013817">
    <property type="protein sequence ID" value="GIY64038.1"/>
    <property type="molecule type" value="Genomic_DNA"/>
</dbReference>
<name>A0AAV4V2I6_CAEEX</name>
<proteinExistence type="predicted"/>
<evidence type="ECO:0000313" key="2">
    <source>
        <dbReference type="Proteomes" id="UP001054945"/>
    </source>
</evidence>
<organism evidence="1 2">
    <name type="scientific">Caerostris extrusa</name>
    <name type="common">Bark spider</name>
    <name type="synonym">Caerostris bankana</name>
    <dbReference type="NCBI Taxonomy" id="172846"/>
    <lineage>
        <taxon>Eukaryota</taxon>
        <taxon>Metazoa</taxon>
        <taxon>Ecdysozoa</taxon>
        <taxon>Arthropoda</taxon>
        <taxon>Chelicerata</taxon>
        <taxon>Arachnida</taxon>
        <taxon>Araneae</taxon>
        <taxon>Araneomorphae</taxon>
        <taxon>Entelegynae</taxon>
        <taxon>Araneoidea</taxon>
        <taxon>Araneidae</taxon>
        <taxon>Caerostris</taxon>
    </lineage>
</organism>
<dbReference type="AlphaFoldDB" id="A0AAV4V2I6"/>
<reference evidence="1 2" key="1">
    <citation type="submission" date="2021-06" db="EMBL/GenBank/DDBJ databases">
        <title>Caerostris extrusa draft genome.</title>
        <authorList>
            <person name="Kono N."/>
            <person name="Arakawa K."/>
        </authorList>
    </citation>
    <scope>NUCLEOTIDE SEQUENCE [LARGE SCALE GENOMIC DNA]</scope>
</reference>
<evidence type="ECO:0000313" key="1">
    <source>
        <dbReference type="EMBL" id="GIY64038.1"/>
    </source>
</evidence>
<accession>A0AAV4V2I6</accession>
<protein>
    <submittedName>
        <fullName evidence="1">Uncharacterized protein</fullName>
    </submittedName>
</protein>
<sequence length="145" mass="16181">MALVFKKIGPTVLANGVERALSLRFVGGMHVVGRISKPAEDQLIKYNSLVLPKKKTWENLRGTEKNGQLGYKKKRKERRFFYPISSSLSETDLNLISDTPCAGFELATDRPVQSVFGPTAEATKSITLLYMPHMKFAGWKYAVSA</sequence>
<dbReference type="Proteomes" id="UP001054945">
    <property type="component" value="Unassembled WGS sequence"/>
</dbReference>
<keyword evidence="2" id="KW-1185">Reference proteome</keyword>